<gene>
    <name evidence="7" type="ORF">GSOID_T00020789001</name>
</gene>
<reference evidence="7" key="1">
    <citation type="journal article" date="2010" name="Science">
        <title>Plasticity of animal genome architecture unmasked by rapid evolution of a pelagic tunicate.</title>
        <authorList>
            <person name="Denoeud F."/>
            <person name="Henriet S."/>
            <person name="Mungpakdee S."/>
            <person name="Aury J.M."/>
            <person name="Da Silva C."/>
            <person name="Brinkmann H."/>
            <person name="Mikhaleva J."/>
            <person name="Olsen L.C."/>
            <person name="Jubin C."/>
            <person name="Canestro C."/>
            <person name="Bouquet J.M."/>
            <person name="Danks G."/>
            <person name="Poulain J."/>
            <person name="Campsteijn C."/>
            <person name="Adamski M."/>
            <person name="Cross I."/>
            <person name="Yadetie F."/>
            <person name="Muffato M."/>
            <person name="Louis A."/>
            <person name="Butcher S."/>
            <person name="Tsagkogeorga G."/>
            <person name="Konrad A."/>
            <person name="Singh S."/>
            <person name="Jensen M.F."/>
            <person name="Cong E.H."/>
            <person name="Eikeseth-Otteraa H."/>
            <person name="Noel B."/>
            <person name="Anthouard V."/>
            <person name="Porcel B.M."/>
            <person name="Kachouri-Lafond R."/>
            <person name="Nishino A."/>
            <person name="Ugolini M."/>
            <person name="Chourrout P."/>
            <person name="Nishida H."/>
            <person name="Aasland R."/>
            <person name="Huzurbazar S."/>
            <person name="Westhof E."/>
            <person name="Delsuc F."/>
            <person name="Lehrach H."/>
            <person name="Reinhardt R."/>
            <person name="Weissenbach J."/>
            <person name="Roy S.W."/>
            <person name="Artiguenave F."/>
            <person name="Postlethwait J.H."/>
            <person name="Manak J.R."/>
            <person name="Thompson E.M."/>
            <person name="Jaillon O."/>
            <person name="Du Pasquier L."/>
            <person name="Boudinot P."/>
            <person name="Liberles D.A."/>
            <person name="Volff J.N."/>
            <person name="Philippe H."/>
            <person name="Lenhard B."/>
            <person name="Roest Crollius H."/>
            <person name="Wincker P."/>
            <person name="Chourrout D."/>
        </authorList>
    </citation>
    <scope>NUCLEOTIDE SEQUENCE [LARGE SCALE GENOMIC DNA]</scope>
</reference>
<feature type="disulfide bond" evidence="4">
    <location>
        <begin position="426"/>
        <end position="443"/>
    </location>
</feature>
<evidence type="ECO:0000256" key="4">
    <source>
        <dbReference type="PROSITE-ProRule" id="PRU00076"/>
    </source>
</evidence>
<keyword evidence="1 4" id="KW-0245">EGF-like domain</keyword>
<dbReference type="AlphaFoldDB" id="E4YBJ1"/>
<keyword evidence="3" id="KW-0677">Repeat</keyword>
<dbReference type="InterPro" id="IPR000742">
    <property type="entry name" value="EGF"/>
</dbReference>
<comment type="caution">
    <text evidence="4">Lacks conserved residue(s) required for the propagation of feature annotation.</text>
</comment>
<dbReference type="Gene3D" id="2.10.25.10">
    <property type="entry name" value="Laminin"/>
    <property type="match status" value="1"/>
</dbReference>
<protein>
    <recommendedName>
        <fullName evidence="6">EGF-like domain-containing protein</fullName>
    </recommendedName>
</protein>
<evidence type="ECO:0000256" key="5">
    <source>
        <dbReference type="SAM" id="MobiDB-lite"/>
    </source>
</evidence>
<accession>E4YBJ1</accession>
<dbReference type="PANTHER" id="PTHR24039">
    <property type="entry name" value="FIBRILLIN-RELATED"/>
    <property type="match status" value="1"/>
</dbReference>
<feature type="domain" description="EGF-like" evidence="6">
    <location>
        <begin position="75"/>
        <end position="114"/>
    </location>
</feature>
<feature type="region of interest" description="Disordered" evidence="5">
    <location>
        <begin position="41"/>
        <end position="73"/>
    </location>
</feature>
<evidence type="ECO:0000256" key="3">
    <source>
        <dbReference type="ARBA" id="ARBA00022737"/>
    </source>
</evidence>
<name>E4YBJ1_OIKDI</name>
<evidence type="ECO:0000313" key="7">
    <source>
        <dbReference type="EMBL" id="CBY32928.1"/>
    </source>
</evidence>
<dbReference type="SMART" id="SM00181">
    <property type="entry name" value="EGF"/>
    <property type="match status" value="6"/>
</dbReference>
<dbReference type="Proteomes" id="UP000011014">
    <property type="component" value="Unassembled WGS sequence"/>
</dbReference>
<evidence type="ECO:0000259" key="6">
    <source>
        <dbReference type="PROSITE" id="PS50026"/>
    </source>
</evidence>
<feature type="compositionally biased region" description="Basic residues" evidence="5">
    <location>
        <begin position="53"/>
        <end position="64"/>
    </location>
</feature>
<feature type="domain" description="EGF-like" evidence="6">
    <location>
        <begin position="415"/>
        <end position="457"/>
    </location>
</feature>
<sequence>MICEEVEFKGQYMNKCVCTEGFGISRSTGACEPLCGWGDESTTTEAPPAVVGKWKKKKKNRGRRSNGNGKKGDGEIDAADYEICDENATCVTEDVDFPECVCNDGFYGNGEKCEDIGESCDQKCIDRFSEFHQCLVATDGNQFSCECIDGYVKGSDPRTCVPAPLDCSTSEDCFEPYLNYNLTEIEAAERVMCVGNDDGITSSCGCTLDFPYVDKEGLCVDEREDPEDPEIETCETKRCREGAICVEETGEPECVCDEENGYIGNGGRCWLDTGVDLCGADSYGSCGNNNANFPVRFGHTCASDIDAVNVIDFNTICMQAEEDNKRDGCCKCAPGWTDANGDPNDGCEEEALGCDFNADFCDENATCEDLDPDTDPETTDLDPTFIEKGFMCRCNDGFFGKGYGKKGCRERVGGGVDYCDKWGYKCGPNSNCTEIEQRPFISCDCQEGFEGKPPNCQALVPALSVAENTCDQVDTANWFLLKSTKPDFRLSATGSDTSYSVDITSGSYMWKTPMLNGKPYSALLEFGSISCDAEAFIKAMATGQIKAKVEDTVAFYDRNGNKIPPLYEVVDVTGFYVKEGDKDNKSKAYVQFNKIYETLGQLMNYTTTELADMKNKQLNVLETNQKWKSKNGWASVTPNADTIKLSLESDLPVFAGMDLAKCFTPDKIRFFVYADKNADTNKLEPKMFQNEDDKSVSIIDCFYQNKMNFDDVQCLNPKIECEYDEDLEEEICSDVSQTLYEALFEVTDEINDKICEF</sequence>
<dbReference type="EMBL" id="FN654381">
    <property type="protein sequence ID" value="CBY32928.1"/>
    <property type="molecule type" value="Genomic_DNA"/>
</dbReference>
<keyword evidence="4" id="KW-1015">Disulfide bond</keyword>
<keyword evidence="2" id="KW-0732">Signal</keyword>
<evidence type="ECO:0000256" key="2">
    <source>
        <dbReference type="ARBA" id="ARBA00022729"/>
    </source>
</evidence>
<dbReference type="PROSITE" id="PS01186">
    <property type="entry name" value="EGF_2"/>
    <property type="match status" value="2"/>
</dbReference>
<organism evidence="7">
    <name type="scientific">Oikopleura dioica</name>
    <name type="common">Tunicate</name>
    <dbReference type="NCBI Taxonomy" id="34765"/>
    <lineage>
        <taxon>Eukaryota</taxon>
        <taxon>Metazoa</taxon>
        <taxon>Chordata</taxon>
        <taxon>Tunicata</taxon>
        <taxon>Appendicularia</taxon>
        <taxon>Copelata</taxon>
        <taxon>Oikopleuridae</taxon>
        <taxon>Oikopleura</taxon>
    </lineage>
</organism>
<evidence type="ECO:0000256" key="1">
    <source>
        <dbReference type="ARBA" id="ARBA00022536"/>
    </source>
</evidence>
<dbReference type="PROSITE" id="PS50026">
    <property type="entry name" value="EGF_3"/>
    <property type="match status" value="2"/>
</dbReference>
<proteinExistence type="predicted"/>